<organism evidence="2 3">
    <name type="scientific">Moelleriella libera RCEF 2490</name>
    <dbReference type="NCBI Taxonomy" id="1081109"/>
    <lineage>
        <taxon>Eukaryota</taxon>
        <taxon>Fungi</taxon>
        <taxon>Dikarya</taxon>
        <taxon>Ascomycota</taxon>
        <taxon>Pezizomycotina</taxon>
        <taxon>Sordariomycetes</taxon>
        <taxon>Hypocreomycetidae</taxon>
        <taxon>Hypocreales</taxon>
        <taxon>Clavicipitaceae</taxon>
        <taxon>Moelleriella</taxon>
    </lineage>
</organism>
<dbReference type="AlphaFoldDB" id="A0A166VLY4"/>
<dbReference type="EMBL" id="AZGY01000001">
    <property type="protein sequence ID" value="OAA33803.1"/>
    <property type="molecule type" value="Genomic_DNA"/>
</dbReference>
<accession>A0A166VLY4</accession>
<sequence length="248" mass="26695">MNTLPPEILTEILLCEGVAVSSSARLTCRLFNTIMAAAAAGGFRSLAGFVDADTALARLESAARAARRRGITSLWSPRCSAPRDVPVPQSFLLAMYLALEGRQWHPSAAARSMGGTATTQARMGGRRSSSAKEEWDADSAISVGGMSSESEDEDAAAAAAARKNILVAARARGRDGEETEEENEEDEENQGTGDLTVENFASMTGRIDLDQDTLRCAMFRYALYLSYLYQGPGEAPSLWVFDTKKWPA</sequence>
<proteinExistence type="predicted"/>
<dbReference type="OrthoDB" id="4986826at2759"/>
<gene>
    <name evidence="2" type="ORF">AAL_01268</name>
</gene>
<feature type="compositionally biased region" description="Acidic residues" evidence="1">
    <location>
        <begin position="177"/>
        <end position="189"/>
    </location>
</feature>
<evidence type="ECO:0000313" key="3">
    <source>
        <dbReference type="Proteomes" id="UP000078544"/>
    </source>
</evidence>
<evidence type="ECO:0000256" key="1">
    <source>
        <dbReference type="SAM" id="MobiDB-lite"/>
    </source>
</evidence>
<name>A0A166VLY4_9HYPO</name>
<protein>
    <recommendedName>
        <fullName evidence="4">Cyclin-like F-box</fullName>
    </recommendedName>
</protein>
<feature type="region of interest" description="Disordered" evidence="1">
    <location>
        <begin position="171"/>
        <end position="195"/>
    </location>
</feature>
<feature type="region of interest" description="Disordered" evidence="1">
    <location>
        <begin position="109"/>
        <end position="138"/>
    </location>
</feature>
<comment type="caution">
    <text evidence="2">The sequence shown here is derived from an EMBL/GenBank/DDBJ whole genome shotgun (WGS) entry which is preliminary data.</text>
</comment>
<reference evidence="2 3" key="1">
    <citation type="journal article" date="2016" name="Genome Biol. Evol.">
        <title>Divergent and convergent evolution of fungal pathogenicity.</title>
        <authorList>
            <person name="Shang Y."/>
            <person name="Xiao G."/>
            <person name="Zheng P."/>
            <person name="Cen K."/>
            <person name="Zhan S."/>
            <person name="Wang C."/>
        </authorList>
    </citation>
    <scope>NUCLEOTIDE SEQUENCE [LARGE SCALE GENOMIC DNA]</scope>
    <source>
        <strain evidence="2 3">RCEF 2490</strain>
    </source>
</reference>
<keyword evidence="3" id="KW-1185">Reference proteome</keyword>
<dbReference type="Proteomes" id="UP000078544">
    <property type="component" value="Unassembled WGS sequence"/>
</dbReference>
<evidence type="ECO:0000313" key="2">
    <source>
        <dbReference type="EMBL" id="OAA33803.1"/>
    </source>
</evidence>
<evidence type="ECO:0008006" key="4">
    <source>
        <dbReference type="Google" id="ProtNLM"/>
    </source>
</evidence>